<evidence type="ECO:0000313" key="2">
    <source>
        <dbReference type="Proteomes" id="UP000796880"/>
    </source>
</evidence>
<comment type="caution">
    <text evidence="1">The sequence shown here is derived from an EMBL/GenBank/DDBJ whole genome shotgun (WGS) entry which is preliminary data.</text>
</comment>
<organism evidence="1 2">
    <name type="scientific">Rhamnella rubrinervis</name>
    <dbReference type="NCBI Taxonomy" id="2594499"/>
    <lineage>
        <taxon>Eukaryota</taxon>
        <taxon>Viridiplantae</taxon>
        <taxon>Streptophyta</taxon>
        <taxon>Embryophyta</taxon>
        <taxon>Tracheophyta</taxon>
        <taxon>Spermatophyta</taxon>
        <taxon>Magnoliopsida</taxon>
        <taxon>eudicotyledons</taxon>
        <taxon>Gunneridae</taxon>
        <taxon>Pentapetalae</taxon>
        <taxon>rosids</taxon>
        <taxon>fabids</taxon>
        <taxon>Rosales</taxon>
        <taxon>Rhamnaceae</taxon>
        <taxon>rhamnoid group</taxon>
        <taxon>Rhamneae</taxon>
        <taxon>Rhamnella</taxon>
    </lineage>
</organism>
<reference evidence="1" key="1">
    <citation type="submission" date="2020-03" db="EMBL/GenBank/DDBJ databases">
        <title>A high-quality chromosome-level genome assembly of a woody plant with both climbing and erect habits, Rhamnella rubrinervis.</title>
        <authorList>
            <person name="Lu Z."/>
            <person name="Yang Y."/>
            <person name="Zhu X."/>
            <person name="Sun Y."/>
        </authorList>
    </citation>
    <scope>NUCLEOTIDE SEQUENCE</scope>
    <source>
        <strain evidence="1">BYM</strain>
        <tissue evidence="1">Leaf</tissue>
    </source>
</reference>
<protein>
    <submittedName>
        <fullName evidence="1">Uncharacterized protein</fullName>
    </submittedName>
</protein>
<dbReference type="PANTHER" id="PTHR37611:SF4">
    <property type="entry name" value="OS06G0538400 PROTEIN"/>
    <property type="match status" value="1"/>
</dbReference>
<dbReference type="EMBL" id="VOIH02000007">
    <property type="protein sequence ID" value="KAF3442291.1"/>
    <property type="molecule type" value="Genomic_DNA"/>
</dbReference>
<evidence type="ECO:0000313" key="1">
    <source>
        <dbReference type="EMBL" id="KAF3442291.1"/>
    </source>
</evidence>
<sequence>MATQPISESWPCIDVIDYQESDGLFNEMQALEILGATLFEDSQDCYCHDNEIRLRSLIQSLEAEINNHSIPCPCATTAMELDQLQVLLMDHQASDCELCASTPAGSMYGQDWWSTPIDDDLHQFEWVDSEHVAASSPQDDMNWWVEPVLWE</sequence>
<dbReference type="PANTHER" id="PTHR37611">
    <property type="entry name" value="VIRUS-SPECIFIC-SIGNALING-PATHWAY REGULATED PROTEIN-RELATED"/>
    <property type="match status" value="1"/>
</dbReference>
<dbReference type="OrthoDB" id="691231at2759"/>
<dbReference type="AlphaFoldDB" id="A0A8K0E8X5"/>
<gene>
    <name evidence="1" type="ORF">FNV43_RR16207</name>
</gene>
<dbReference type="Proteomes" id="UP000796880">
    <property type="component" value="Unassembled WGS sequence"/>
</dbReference>
<keyword evidence="2" id="KW-1185">Reference proteome</keyword>
<name>A0A8K0E8X5_9ROSA</name>
<proteinExistence type="predicted"/>
<accession>A0A8K0E8X5</accession>